<keyword evidence="3" id="KW-1185">Reference proteome</keyword>
<reference evidence="2 3" key="1">
    <citation type="submission" date="2019-10" db="EMBL/GenBank/DDBJ databases">
        <authorList>
            <person name="Palmer J.M."/>
        </authorList>
    </citation>
    <scope>NUCLEOTIDE SEQUENCE [LARGE SCALE GENOMIC DNA]</scope>
    <source>
        <strain evidence="2 3">TWF506</strain>
    </source>
</reference>
<name>A0AAN8NTJ6_9PEZI</name>
<accession>A0AAN8NTJ6</accession>
<comment type="caution">
    <text evidence="2">The sequence shown here is derived from an EMBL/GenBank/DDBJ whole genome shotgun (WGS) entry which is preliminary data.</text>
</comment>
<dbReference type="AlphaFoldDB" id="A0AAN8NTJ6"/>
<organism evidence="2 3">
    <name type="scientific">Arthrobotrys conoides</name>
    <dbReference type="NCBI Taxonomy" id="74498"/>
    <lineage>
        <taxon>Eukaryota</taxon>
        <taxon>Fungi</taxon>
        <taxon>Dikarya</taxon>
        <taxon>Ascomycota</taxon>
        <taxon>Pezizomycotina</taxon>
        <taxon>Orbiliomycetes</taxon>
        <taxon>Orbiliales</taxon>
        <taxon>Orbiliaceae</taxon>
        <taxon>Arthrobotrys</taxon>
    </lineage>
</organism>
<dbReference type="Proteomes" id="UP001307849">
    <property type="component" value="Unassembled WGS sequence"/>
</dbReference>
<dbReference type="EMBL" id="JAVHJM010000002">
    <property type="protein sequence ID" value="KAK6517981.1"/>
    <property type="molecule type" value="Genomic_DNA"/>
</dbReference>
<gene>
    <name evidence="2" type="ORF">TWF506_005149</name>
</gene>
<dbReference type="InterPro" id="IPR056672">
    <property type="entry name" value="DUF7770"/>
</dbReference>
<protein>
    <recommendedName>
        <fullName evidence="1">DUF7770 domain-containing protein</fullName>
    </recommendedName>
</protein>
<proteinExistence type="predicted"/>
<evidence type="ECO:0000313" key="2">
    <source>
        <dbReference type="EMBL" id="KAK6517981.1"/>
    </source>
</evidence>
<evidence type="ECO:0000313" key="3">
    <source>
        <dbReference type="Proteomes" id="UP001307849"/>
    </source>
</evidence>
<feature type="domain" description="DUF7770" evidence="1">
    <location>
        <begin position="35"/>
        <end position="172"/>
    </location>
</feature>
<sequence length="173" mass="20043">MPRREAHEQLDVSRLIETDENQVISRIILVAGHPHQHINHWYIYFEVEERFVRLNMSAAWVPGQPGRKKGKLIVDSVDYNALTSGVRRESFYIRGQPTVGDLLDLVQQNRREYYVYTDTGQGCRHWCRTVLDDFLEAGVIKRKEYSKGVAALQNLWNASGNGTPREIQRGVFE</sequence>
<evidence type="ECO:0000259" key="1">
    <source>
        <dbReference type="Pfam" id="PF24968"/>
    </source>
</evidence>
<dbReference type="Pfam" id="PF24968">
    <property type="entry name" value="DUF7770"/>
    <property type="match status" value="1"/>
</dbReference>